<protein>
    <submittedName>
        <fullName evidence="1">Uncharacterized protein</fullName>
    </submittedName>
</protein>
<dbReference type="InterPro" id="IPR023213">
    <property type="entry name" value="CAT-like_dom_sf"/>
</dbReference>
<sequence>MSNLAELYRGLGSSDVPMLSRPPHIRSYLSDMDNMNTEERQAALAYQSSLFYVLSALFHQCIYRARLKYQAQTQDTLSPPDFLTSVNVVSTPKGIVDLPPTYFPNNVLGTYSSFQHDLLANGPLWRIAKQLHDMIRSVFTTTNEIKQTIHWVAAQPDKRQITSVFRHGNGSLMMSSLAKFNMHGGTEFVEGEKPLIVYPFTSMSFVDGMGLVLPTEERGTGALDVYMVLSKPLWEILEGDEQLRRFSSEWSGK</sequence>
<proteinExistence type="predicted"/>
<keyword evidence="2" id="KW-1185">Reference proteome</keyword>
<dbReference type="Pfam" id="PF02458">
    <property type="entry name" value="Transferase"/>
    <property type="match status" value="1"/>
</dbReference>
<name>A0A8H5LR12_9AGAR</name>
<comment type="caution">
    <text evidence="1">The sequence shown here is derived from an EMBL/GenBank/DDBJ whole genome shotgun (WGS) entry which is preliminary data.</text>
</comment>
<dbReference type="EMBL" id="JAACJM010000024">
    <property type="protein sequence ID" value="KAF5366246.1"/>
    <property type="molecule type" value="Genomic_DNA"/>
</dbReference>
<organism evidence="1 2">
    <name type="scientific">Tetrapyrgos nigripes</name>
    <dbReference type="NCBI Taxonomy" id="182062"/>
    <lineage>
        <taxon>Eukaryota</taxon>
        <taxon>Fungi</taxon>
        <taxon>Dikarya</taxon>
        <taxon>Basidiomycota</taxon>
        <taxon>Agaricomycotina</taxon>
        <taxon>Agaricomycetes</taxon>
        <taxon>Agaricomycetidae</taxon>
        <taxon>Agaricales</taxon>
        <taxon>Marasmiineae</taxon>
        <taxon>Marasmiaceae</taxon>
        <taxon>Tetrapyrgos</taxon>
    </lineage>
</organism>
<dbReference type="Gene3D" id="3.30.559.10">
    <property type="entry name" value="Chloramphenicol acetyltransferase-like domain"/>
    <property type="match status" value="1"/>
</dbReference>
<accession>A0A8H5LR12</accession>
<dbReference type="Proteomes" id="UP000559256">
    <property type="component" value="Unassembled WGS sequence"/>
</dbReference>
<dbReference type="AlphaFoldDB" id="A0A8H5LR12"/>
<reference evidence="1 2" key="1">
    <citation type="journal article" date="2020" name="ISME J.">
        <title>Uncovering the hidden diversity of litter-decomposition mechanisms in mushroom-forming fungi.</title>
        <authorList>
            <person name="Floudas D."/>
            <person name="Bentzer J."/>
            <person name="Ahren D."/>
            <person name="Johansson T."/>
            <person name="Persson P."/>
            <person name="Tunlid A."/>
        </authorList>
    </citation>
    <scope>NUCLEOTIDE SEQUENCE [LARGE SCALE GENOMIC DNA]</scope>
    <source>
        <strain evidence="1 2">CBS 291.85</strain>
    </source>
</reference>
<gene>
    <name evidence="1" type="ORF">D9758_005740</name>
</gene>
<dbReference type="OrthoDB" id="1862401at2759"/>
<evidence type="ECO:0000313" key="1">
    <source>
        <dbReference type="EMBL" id="KAF5366246.1"/>
    </source>
</evidence>
<evidence type="ECO:0000313" key="2">
    <source>
        <dbReference type="Proteomes" id="UP000559256"/>
    </source>
</evidence>